<dbReference type="Pfam" id="PF00300">
    <property type="entry name" value="His_Phos_1"/>
    <property type="match status" value="1"/>
</dbReference>
<feature type="binding site" evidence="2">
    <location>
        <position position="65"/>
    </location>
    <ligand>
        <name>substrate</name>
    </ligand>
</feature>
<dbReference type="Gene3D" id="3.40.50.1240">
    <property type="entry name" value="Phosphoglycerate mutase-like"/>
    <property type="match status" value="1"/>
</dbReference>
<reference evidence="3 4" key="1">
    <citation type="submission" date="2020-08" db="EMBL/GenBank/DDBJ databases">
        <title>Genome sequence of Rhizobiales bacterium strain IZ6.</title>
        <authorList>
            <person name="Nakai R."/>
            <person name="Naganuma T."/>
        </authorList>
    </citation>
    <scope>NUCLEOTIDE SEQUENCE [LARGE SCALE GENOMIC DNA]</scope>
    <source>
        <strain evidence="3 4">IZ6</strain>
    </source>
</reference>
<dbReference type="PROSITE" id="PS00175">
    <property type="entry name" value="PG_MUTASE"/>
    <property type="match status" value="1"/>
</dbReference>
<dbReference type="InterPro" id="IPR013078">
    <property type="entry name" value="His_Pase_superF_clade-1"/>
</dbReference>
<dbReference type="InterPro" id="IPR050275">
    <property type="entry name" value="PGM_Phosphatase"/>
</dbReference>
<dbReference type="InterPro" id="IPR001345">
    <property type="entry name" value="PG/BPGM_mutase_AS"/>
</dbReference>
<gene>
    <name evidence="3" type="primary">gpmB</name>
    <name evidence="3" type="ORF">IZ6_09630</name>
</gene>
<keyword evidence="4" id="KW-1185">Reference proteome</keyword>
<dbReference type="SUPFAM" id="SSF53254">
    <property type="entry name" value="Phosphoglycerate mutase-like"/>
    <property type="match status" value="1"/>
</dbReference>
<sequence>MSLAHPLCIVRHGETDWNVEGRLQGQRDIDLNGRGRDQAAAVGQILKSDHPEILTFDFVSSPLARAQDTMRLMRGAMGLDPDAFRLDDRLKELTFGAWEGFTWREMVERDPQGSAAREADKWAYCPPGGESYEMLSTRIAVWLADLKGPTLAVTHGGVARVLLGLIVGVSQKELPLRDIKQGRALLFSGADARWV</sequence>
<name>A0A6S6QUP8_9HYPH</name>
<dbReference type="PANTHER" id="PTHR48100">
    <property type="entry name" value="BROAD-SPECIFICITY PHOSPHATASE YOR283W-RELATED"/>
    <property type="match status" value="1"/>
</dbReference>
<proteinExistence type="predicted"/>
<dbReference type="PANTHER" id="PTHR48100:SF59">
    <property type="entry name" value="ADENOSYLCOBALAMIN_ALPHA-RIBAZOLE PHOSPHATASE"/>
    <property type="match status" value="1"/>
</dbReference>
<dbReference type="PIRSF" id="PIRSF000709">
    <property type="entry name" value="6PFK_2-Ptase"/>
    <property type="match status" value="1"/>
</dbReference>
<evidence type="ECO:0000256" key="1">
    <source>
        <dbReference type="PIRSR" id="PIRSR613078-1"/>
    </source>
</evidence>
<feature type="active site" description="Proton donor/acceptor" evidence="1">
    <location>
        <position position="92"/>
    </location>
</feature>
<dbReference type="EMBL" id="AP023361">
    <property type="protein sequence ID" value="BCJ90228.1"/>
    <property type="molecule type" value="Genomic_DNA"/>
</dbReference>
<dbReference type="GO" id="GO:0016791">
    <property type="term" value="F:phosphatase activity"/>
    <property type="evidence" value="ECO:0007669"/>
    <property type="project" value="TreeGrafter"/>
</dbReference>
<dbReference type="SMART" id="SM00855">
    <property type="entry name" value="PGAM"/>
    <property type="match status" value="1"/>
</dbReference>
<dbReference type="InterPro" id="IPR029033">
    <property type="entry name" value="His_PPase_superfam"/>
</dbReference>
<dbReference type="AlphaFoldDB" id="A0A6S6QUP8"/>
<dbReference type="RefSeq" id="WP_222876872.1">
    <property type="nucleotide sequence ID" value="NZ_AP023361.1"/>
</dbReference>
<dbReference type="KEGG" id="tso:IZ6_09630"/>
<evidence type="ECO:0000313" key="4">
    <source>
        <dbReference type="Proteomes" id="UP000515317"/>
    </source>
</evidence>
<dbReference type="Proteomes" id="UP000515317">
    <property type="component" value="Chromosome"/>
</dbReference>
<organism evidence="3 4">
    <name type="scientific">Terrihabitans soli</name>
    <dbReference type="NCBI Taxonomy" id="708113"/>
    <lineage>
        <taxon>Bacteria</taxon>
        <taxon>Pseudomonadati</taxon>
        <taxon>Pseudomonadota</taxon>
        <taxon>Alphaproteobacteria</taxon>
        <taxon>Hyphomicrobiales</taxon>
        <taxon>Terrihabitans</taxon>
    </lineage>
</organism>
<feature type="active site" description="Tele-phosphohistidine intermediate" evidence="1">
    <location>
        <position position="12"/>
    </location>
</feature>
<protein>
    <submittedName>
        <fullName evidence="3">Phosphoglycerate mutase</fullName>
    </submittedName>
</protein>
<feature type="binding site" evidence="2">
    <location>
        <begin position="11"/>
        <end position="18"/>
    </location>
    <ligand>
        <name>substrate</name>
    </ligand>
</feature>
<dbReference type="CDD" id="cd07067">
    <property type="entry name" value="HP_PGM_like"/>
    <property type="match status" value="1"/>
</dbReference>
<accession>A0A6S6QUP8</accession>
<evidence type="ECO:0000313" key="3">
    <source>
        <dbReference type="EMBL" id="BCJ90228.1"/>
    </source>
</evidence>
<evidence type="ECO:0000256" key="2">
    <source>
        <dbReference type="PIRSR" id="PIRSR613078-2"/>
    </source>
</evidence>
<dbReference type="GO" id="GO:0005737">
    <property type="term" value="C:cytoplasm"/>
    <property type="evidence" value="ECO:0007669"/>
    <property type="project" value="TreeGrafter"/>
</dbReference>